<dbReference type="PANTHER" id="PTHR36927:SF3">
    <property type="entry name" value="GLUCANS BIOSYNTHESIS PROTEIN C"/>
    <property type="match status" value="1"/>
</dbReference>
<reference evidence="3" key="1">
    <citation type="submission" date="2013-03" db="EMBL/GenBank/DDBJ databases">
        <authorList>
            <person name="Harkins D.M."/>
            <person name="Durkin A.S."/>
            <person name="Brinkac L.M."/>
            <person name="Haft D.H."/>
            <person name="Selengut J.D."/>
            <person name="Sanka R."/>
            <person name="DePew J."/>
            <person name="Purushe J."/>
            <person name="Hartskeerl R.A."/>
            <person name="Ahmed A."/>
            <person name="van der Linden H."/>
            <person name="Goris M.G.A."/>
            <person name="Vinetz J.M."/>
            <person name="Sutton G.G."/>
            <person name="Nierman W.C."/>
            <person name="Fouts D.E."/>
        </authorList>
    </citation>
    <scope>NUCLEOTIDE SEQUENCE [LARGE SCALE GENOMIC DNA]</scope>
    <source>
        <strain evidence="3">LT 11-33</strain>
    </source>
</reference>
<dbReference type="STRING" id="1257025.LEP1GSC203_2156"/>
<evidence type="ECO:0000313" key="4">
    <source>
        <dbReference type="Proteomes" id="UP000012371"/>
    </source>
</evidence>
<sequence>MGRLVYLDNLRSFALLLGIIFHAAIVYASDIKYAIQDEDRSDVLSYFCYWIHSYRMPMFYMISGFFSAMVWEKKGRSFYLEARFKRVLIPTIFGLLFLAPIQYYLTERIKTPKLDLLSFLEYFFTKDHFQHSHIWFLVDLFCFSILYSLIPKSFFTTKLWNLIPKWISKYIVLVSFCFLVVFLFHTQISKGESYYGIFKLTFIFQFSFFLSGVFCFHWRSILLPKSHSFMKIMAVFVWGVLVYLVFKELEIEDPLWIYFQYVNGWVRASHVFLWVLAPFLWTSFLVSIFQSYGNQEGKLGTYLIEASLPIYLVHHPISLFFAYWVKDMEWGLWLKFIFHIFVVLAASFILYEFLIRKTKPLRFLFGLKSK</sequence>
<feature type="transmembrane region" description="Helical" evidence="1">
    <location>
        <begin position="336"/>
        <end position="355"/>
    </location>
</feature>
<keyword evidence="1" id="KW-1133">Transmembrane helix</keyword>
<feature type="transmembrane region" description="Helical" evidence="1">
    <location>
        <begin position="87"/>
        <end position="105"/>
    </location>
</feature>
<name>N1W1V9_9LEPT</name>
<protein>
    <submittedName>
        <fullName evidence="3">Acyltransferase</fullName>
    </submittedName>
</protein>
<feature type="transmembrane region" description="Helical" evidence="1">
    <location>
        <begin position="44"/>
        <end position="66"/>
    </location>
</feature>
<dbReference type="Pfam" id="PF01757">
    <property type="entry name" value="Acyl_transf_3"/>
    <property type="match status" value="1"/>
</dbReference>
<evidence type="ECO:0000313" key="3">
    <source>
        <dbReference type="EMBL" id="EMY63250.1"/>
    </source>
</evidence>
<dbReference type="InterPro" id="IPR002656">
    <property type="entry name" value="Acyl_transf_3_dom"/>
</dbReference>
<keyword evidence="3" id="KW-0808">Transferase</keyword>
<dbReference type="AlphaFoldDB" id="N1W1V9"/>
<accession>N1W1V9</accession>
<keyword evidence="1" id="KW-0472">Membrane</keyword>
<keyword evidence="4" id="KW-1185">Reference proteome</keyword>
<proteinExistence type="predicted"/>
<gene>
    <name evidence="3" type="ORF">LEP1GSC203_2156</name>
</gene>
<keyword evidence="3" id="KW-0012">Acyltransferase</keyword>
<evidence type="ECO:0000256" key="1">
    <source>
        <dbReference type="SAM" id="Phobius"/>
    </source>
</evidence>
<dbReference type="InterPro" id="IPR050623">
    <property type="entry name" value="Glucan_succinyl_AcylTrfase"/>
</dbReference>
<dbReference type="GO" id="GO:0016747">
    <property type="term" value="F:acyltransferase activity, transferring groups other than amino-acyl groups"/>
    <property type="evidence" value="ECO:0007669"/>
    <property type="project" value="InterPro"/>
</dbReference>
<dbReference type="EMBL" id="AOGW02000004">
    <property type="protein sequence ID" value="EMY63250.1"/>
    <property type="molecule type" value="Genomic_DNA"/>
</dbReference>
<dbReference type="Proteomes" id="UP000012371">
    <property type="component" value="Unassembled WGS sequence"/>
</dbReference>
<dbReference type="PANTHER" id="PTHR36927">
    <property type="entry name" value="BLR4337 PROTEIN"/>
    <property type="match status" value="1"/>
</dbReference>
<feature type="transmembrane region" description="Helical" evidence="1">
    <location>
        <begin position="132"/>
        <end position="150"/>
    </location>
</feature>
<comment type="caution">
    <text evidence="3">The sequence shown here is derived from an EMBL/GenBank/DDBJ whole genome shotgun (WGS) entry which is preliminary data.</text>
</comment>
<organism evidence="3 4">
    <name type="scientific">Leptospira terpstrae serovar Hualin str. LT 11-33 = ATCC 700639</name>
    <dbReference type="NCBI Taxonomy" id="1257025"/>
    <lineage>
        <taxon>Bacteria</taxon>
        <taxon>Pseudomonadati</taxon>
        <taxon>Spirochaetota</taxon>
        <taxon>Spirochaetia</taxon>
        <taxon>Leptospirales</taxon>
        <taxon>Leptospiraceae</taxon>
        <taxon>Leptospira</taxon>
    </lineage>
</organism>
<feature type="transmembrane region" description="Helical" evidence="1">
    <location>
        <begin position="271"/>
        <end position="290"/>
    </location>
</feature>
<feature type="transmembrane region" description="Helical" evidence="1">
    <location>
        <begin position="170"/>
        <end position="188"/>
    </location>
</feature>
<feature type="transmembrane region" description="Helical" evidence="1">
    <location>
        <begin position="194"/>
        <end position="216"/>
    </location>
</feature>
<dbReference type="RefSeq" id="WP_002972053.1">
    <property type="nucleotide sequence ID" value="NZ_AOGW02000004.1"/>
</dbReference>
<keyword evidence="1" id="KW-0812">Transmembrane</keyword>
<dbReference type="OrthoDB" id="341887at2"/>
<feature type="transmembrane region" description="Helical" evidence="1">
    <location>
        <begin position="302"/>
        <end position="324"/>
    </location>
</feature>
<feature type="transmembrane region" description="Helical" evidence="1">
    <location>
        <begin position="228"/>
        <end position="246"/>
    </location>
</feature>
<feature type="domain" description="Acyltransferase 3" evidence="2">
    <location>
        <begin position="5"/>
        <end position="351"/>
    </location>
</feature>
<evidence type="ECO:0000259" key="2">
    <source>
        <dbReference type="Pfam" id="PF01757"/>
    </source>
</evidence>